<reference evidence="3 4" key="1">
    <citation type="submission" date="2014-10" db="EMBL/GenBank/DDBJ databases">
        <title>Genome sequence of Micropolyspora internatus JCM3315.</title>
        <authorList>
            <person name="Shin S.-K."/>
            <person name="Yi H."/>
        </authorList>
    </citation>
    <scope>NUCLEOTIDE SEQUENCE [LARGE SCALE GENOMIC DNA]</scope>
    <source>
        <strain evidence="3 4">JCM 3315</strain>
    </source>
</reference>
<sequence>MCRKLSWDMHLHQLRHYSATELIASGVDPRTVAGRLGHGGGGATTLRVYSAWVAEADQRAADKFTDRMLKAPIALRGGQPLPEDCV</sequence>
<evidence type="ECO:0000256" key="1">
    <source>
        <dbReference type="ARBA" id="ARBA00023172"/>
    </source>
</evidence>
<dbReference type="PROSITE" id="PS51898">
    <property type="entry name" value="TYR_RECOMBINASE"/>
    <property type="match status" value="1"/>
</dbReference>
<feature type="domain" description="Tyr recombinase" evidence="2">
    <location>
        <begin position="1"/>
        <end position="63"/>
    </location>
</feature>
<gene>
    <name evidence="3" type="ORF">MINT15_09190</name>
</gene>
<comment type="caution">
    <text evidence="3">The sequence shown here is derived from an EMBL/GenBank/DDBJ whole genome shotgun (WGS) entry which is preliminary data.</text>
</comment>
<evidence type="ECO:0000313" key="3">
    <source>
        <dbReference type="EMBL" id="KHF44037.1"/>
    </source>
</evidence>
<dbReference type="GO" id="GO:0003677">
    <property type="term" value="F:DNA binding"/>
    <property type="evidence" value="ECO:0007669"/>
    <property type="project" value="InterPro"/>
</dbReference>
<dbReference type="AlphaFoldDB" id="A0A837D8R8"/>
<proteinExistence type="predicted"/>
<evidence type="ECO:0000259" key="2">
    <source>
        <dbReference type="PROSITE" id="PS51898"/>
    </source>
</evidence>
<name>A0A837D8R8_9PSEU</name>
<dbReference type="GO" id="GO:0015074">
    <property type="term" value="P:DNA integration"/>
    <property type="evidence" value="ECO:0007669"/>
    <property type="project" value="InterPro"/>
</dbReference>
<dbReference type="InterPro" id="IPR013762">
    <property type="entry name" value="Integrase-like_cat_sf"/>
</dbReference>
<keyword evidence="1" id="KW-0233">DNA recombination</keyword>
<dbReference type="EMBL" id="JRZE01000003">
    <property type="protein sequence ID" value="KHF44037.1"/>
    <property type="molecule type" value="Genomic_DNA"/>
</dbReference>
<dbReference type="SUPFAM" id="SSF56349">
    <property type="entry name" value="DNA breaking-rejoining enzymes"/>
    <property type="match status" value="1"/>
</dbReference>
<organism evidence="3 4">
    <name type="scientific">Saccharomonospora viridis</name>
    <dbReference type="NCBI Taxonomy" id="1852"/>
    <lineage>
        <taxon>Bacteria</taxon>
        <taxon>Bacillati</taxon>
        <taxon>Actinomycetota</taxon>
        <taxon>Actinomycetes</taxon>
        <taxon>Pseudonocardiales</taxon>
        <taxon>Pseudonocardiaceae</taxon>
        <taxon>Saccharomonospora</taxon>
    </lineage>
</organism>
<accession>A0A837D8R8</accession>
<protein>
    <recommendedName>
        <fullName evidence="2">Tyr recombinase domain-containing protein</fullName>
    </recommendedName>
</protein>
<evidence type="ECO:0000313" key="4">
    <source>
        <dbReference type="Proteomes" id="UP000030848"/>
    </source>
</evidence>
<dbReference type="Proteomes" id="UP000030848">
    <property type="component" value="Unassembled WGS sequence"/>
</dbReference>
<dbReference type="GO" id="GO:0006310">
    <property type="term" value="P:DNA recombination"/>
    <property type="evidence" value="ECO:0007669"/>
    <property type="project" value="UniProtKB-KW"/>
</dbReference>
<dbReference type="InterPro" id="IPR011010">
    <property type="entry name" value="DNA_brk_join_enz"/>
</dbReference>
<dbReference type="InterPro" id="IPR002104">
    <property type="entry name" value="Integrase_catalytic"/>
</dbReference>
<dbReference type="Pfam" id="PF00589">
    <property type="entry name" value="Phage_integrase"/>
    <property type="match status" value="1"/>
</dbReference>
<dbReference type="Gene3D" id="1.10.443.10">
    <property type="entry name" value="Intergrase catalytic core"/>
    <property type="match status" value="1"/>
</dbReference>